<feature type="signal peptide" evidence="4">
    <location>
        <begin position="1"/>
        <end position="28"/>
    </location>
</feature>
<keyword evidence="3" id="KW-1133">Transmembrane helix</keyword>
<feature type="compositionally biased region" description="Low complexity" evidence="2">
    <location>
        <begin position="138"/>
        <end position="155"/>
    </location>
</feature>
<dbReference type="PANTHER" id="PTHR22907">
    <property type="entry name" value="GH04558P"/>
    <property type="match status" value="1"/>
</dbReference>
<feature type="region of interest" description="Disordered" evidence="2">
    <location>
        <begin position="117"/>
        <end position="172"/>
    </location>
</feature>
<organism evidence="6 7">
    <name type="scientific">Globodera rostochiensis</name>
    <name type="common">Golden nematode worm</name>
    <name type="synonym">Heterodera rostochiensis</name>
    <dbReference type="NCBI Taxonomy" id="31243"/>
    <lineage>
        <taxon>Eukaryota</taxon>
        <taxon>Metazoa</taxon>
        <taxon>Ecdysozoa</taxon>
        <taxon>Nematoda</taxon>
        <taxon>Chromadorea</taxon>
        <taxon>Rhabditida</taxon>
        <taxon>Tylenchina</taxon>
        <taxon>Tylenchomorpha</taxon>
        <taxon>Tylenchoidea</taxon>
        <taxon>Heteroderidae</taxon>
        <taxon>Heteroderinae</taxon>
        <taxon>Globodera</taxon>
    </lineage>
</organism>
<dbReference type="InterPro" id="IPR051962">
    <property type="entry name" value="Cuticlin"/>
</dbReference>
<feature type="chain" id="PRO_5036673115" evidence="4">
    <location>
        <begin position="29"/>
        <end position="903"/>
    </location>
</feature>
<protein>
    <submittedName>
        <fullName evidence="7">ZP domain-containing protein</fullName>
    </submittedName>
</protein>
<keyword evidence="1 4" id="KW-0732">Signal</keyword>
<dbReference type="Proteomes" id="UP000887572">
    <property type="component" value="Unplaced"/>
</dbReference>
<feature type="region of interest" description="Disordered" evidence="2">
    <location>
        <begin position="465"/>
        <end position="509"/>
    </location>
</feature>
<evidence type="ECO:0000256" key="1">
    <source>
        <dbReference type="ARBA" id="ARBA00022729"/>
    </source>
</evidence>
<dbReference type="Pfam" id="PF25301">
    <property type="entry name" value="CUT_C"/>
    <property type="match status" value="1"/>
</dbReference>
<dbReference type="AlphaFoldDB" id="A0A914I9N6"/>
<dbReference type="InterPro" id="IPR001507">
    <property type="entry name" value="ZP_dom"/>
</dbReference>
<dbReference type="SMART" id="SM00241">
    <property type="entry name" value="ZP"/>
    <property type="match status" value="1"/>
</dbReference>
<proteinExistence type="predicted"/>
<feature type="compositionally biased region" description="Polar residues" evidence="2">
    <location>
        <begin position="117"/>
        <end position="137"/>
    </location>
</feature>
<feature type="transmembrane region" description="Helical" evidence="3">
    <location>
        <begin position="854"/>
        <end position="883"/>
    </location>
</feature>
<dbReference type="InterPro" id="IPR057475">
    <property type="entry name" value="CUT_C"/>
</dbReference>
<evidence type="ECO:0000313" key="7">
    <source>
        <dbReference type="WBParaSite" id="Gr19_v10_g8578.t1"/>
    </source>
</evidence>
<keyword evidence="3" id="KW-0472">Membrane</keyword>
<evidence type="ECO:0000256" key="4">
    <source>
        <dbReference type="SAM" id="SignalP"/>
    </source>
</evidence>
<evidence type="ECO:0000256" key="3">
    <source>
        <dbReference type="SAM" id="Phobius"/>
    </source>
</evidence>
<feature type="compositionally biased region" description="Polar residues" evidence="2">
    <location>
        <begin position="466"/>
        <end position="477"/>
    </location>
</feature>
<dbReference type="PROSITE" id="PS51034">
    <property type="entry name" value="ZP_2"/>
    <property type="match status" value="1"/>
</dbReference>
<keyword evidence="6" id="KW-1185">Reference proteome</keyword>
<sequence>MCSPPPFLRLSALLFLVLITLFCRPTSPSSIWPAADQQHQQQASFRDVPTLLLDRSAIMSEERDYPDVGEEEEETTSISIEMNGKEARAEERHLMGGHNGTNERMDGVGVNLVEELSSPSSGRTTTPVATDASNSIEQQQQFPAQQKATTLTALTPSKVHLPSPNKRRKSGKKEFVAMEYTSDASAASSIVPANGPTPPAPPTAQQKRHQFRGLNANRHSKTAARTFASGRYEPPAQRPPMVPRMPSRQPDDSSDLLAPKRFLPSPQAPFRSPAGHQYAPLWSPDGAAFVVPSSPAAHVGGIAYYAPNSDGHGEEADAANSAVRYEQKKAPVLLIGAFPPSAKVRPFLSPSSAFSSQYSPPNAPLAGKYYPPATSPPPQTFPNKIPSKLSEFATQTQRNIPAEFAEIPPISLRFPPQSETTAAPTMPPAYSRLPPHFPTLTSAQPAEFTVPPPLSGHFIPGRPYQLNRSGGSSTTTAPAVPKNECDEPDILPPASSLPQPTEAPRAPVPNRAVGRARIICKENGMEFALRTVFPFTGQIFAHDKKRIAGRRDRFATAMEQFHVQIVVGIEIVTIIVTTVMFQQQNGTSNVQSFFVQCGQQNIAQREKHPPMARHIEEALEELHIVPIELEQKAPLPIPTMRFLLDVHGGADGAEVDGQLQIGQSLRVEFALQPETEAFGFLVRNCVVRDAVRGVEHEVIDRWGCSTDLNIFGHLRYDNFRDIARAHWHAFKLPDQAQLSLKCRIVVCTDLRDPDDQNGLTSCASLPSPPFCPDLVTSPSDSVLADLSSSFARRRRRNAAVSVVGVQLPASEQRVRTSLCFGDADGDENYPNSSKFCRSNVAEHLHSLGPSDKGIFYLSLTSLAALSAFCFVFVLIALAGNLLLFRCTRRDFGRPMNKERLDEQ</sequence>
<keyword evidence="3" id="KW-0812">Transmembrane</keyword>
<evidence type="ECO:0000313" key="6">
    <source>
        <dbReference type="Proteomes" id="UP000887572"/>
    </source>
</evidence>
<dbReference type="WBParaSite" id="Gr19_v10_g8578.t1">
    <property type="protein sequence ID" value="Gr19_v10_g8578.t1"/>
    <property type="gene ID" value="Gr19_v10_g8578"/>
</dbReference>
<reference evidence="7" key="1">
    <citation type="submission" date="2022-11" db="UniProtKB">
        <authorList>
            <consortium name="WormBaseParasite"/>
        </authorList>
    </citation>
    <scope>IDENTIFICATION</scope>
</reference>
<evidence type="ECO:0000259" key="5">
    <source>
        <dbReference type="PROSITE" id="PS51034"/>
    </source>
</evidence>
<name>A0A914I9N6_GLORO</name>
<evidence type="ECO:0000256" key="2">
    <source>
        <dbReference type="SAM" id="MobiDB-lite"/>
    </source>
</evidence>
<dbReference type="PANTHER" id="PTHR22907:SF46">
    <property type="entry name" value="ZP DOMAIN-CONTAINING PROTEIN"/>
    <property type="match status" value="1"/>
</dbReference>
<accession>A0A914I9N6</accession>
<feature type="domain" description="ZP" evidence="5">
    <location>
        <begin position="519"/>
        <end position="769"/>
    </location>
</feature>
<feature type="region of interest" description="Disordered" evidence="2">
    <location>
        <begin position="188"/>
        <end position="270"/>
    </location>
</feature>